<dbReference type="SUPFAM" id="SSF103088">
    <property type="entry name" value="OmpA-like"/>
    <property type="match status" value="1"/>
</dbReference>
<evidence type="ECO:0000256" key="1">
    <source>
        <dbReference type="ARBA" id="ARBA00004162"/>
    </source>
</evidence>
<feature type="compositionally biased region" description="Gly residues" evidence="8">
    <location>
        <begin position="104"/>
        <end position="118"/>
    </location>
</feature>
<evidence type="ECO:0000256" key="7">
    <source>
        <dbReference type="PROSITE-ProRule" id="PRU00473"/>
    </source>
</evidence>
<dbReference type="InterPro" id="IPR006665">
    <property type="entry name" value="OmpA-like"/>
</dbReference>
<dbReference type="GO" id="GO:0005886">
    <property type="term" value="C:plasma membrane"/>
    <property type="evidence" value="ECO:0007669"/>
    <property type="project" value="UniProtKB-SubCell"/>
</dbReference>
<evidence type="ECO:0000256" key="8">
    <source>
        <dbReference type="SAM" id="MobiDB-lite"/>
    </source>
</evidence>
<keyword evidence="12" id="KW-1185">Reference proteome</keyword>
<dbReference type="Pfam" id="PF13677">
    <property type="entry name" value="MotB_plug"/>
    <property type="match status" value="1"/>
</dbReference>
<evidence type="ECO:0000256" key="3">
    <source>
        <dbReference type="ARBA" id="ARBA00022475"/>
    </source>
</evidence>
<dbReference type="CDD" id="cd07185">
    <property type="entry name" value="OmpA_C-like"/>
    <property type="match status" value="1"/>
</dbReference>
<dbReference type="EMBL" id="JAAGRQ010000008">
    <property type="protein sequence ID" value="NDY55706.1"/>
    <property type="molecule type" value="Genomic_DNA"/>
</dbReference>
<evidence type="ECO:0000256" key="4">
    <source>
        <dbReference type="ARBA" id="ARBA00022692"/>
    </source>
</evidence>
<gene>
    <name evidence="11" type="ORF">G3N56_02980</name>
</gene>
<comment type="caution">
    <text evidence="11">The sequence shown here is derived from an EMBL/GenBank/DDBJ whole genome shotgun (WGS) entry which is preliminary data.</text>
</comment>
<feature type="region of interest" description="Disordered" evidence="8">
    <location>
        <begin position="80"/>
        <end position="123"/>
    </location>
</feature>
<feature type="region of interest" description="Disordered" evidence="8">
    <location>
        <begin position="269"/>
        <end position="301"/>
    </location>
</feature>
<sequence>MAEQGHKAPIIFKKIKKVEGGAHGGQWKVAYADFVTAMMAFFLLMWLLNMTPKQKQEEVAAYFREFSLFEAPGPGAIPLETGGLGPPAVVSSSSERPDGPAAEVGGGTGEGPEAGGPSAGQKRVAEMVQAQLRQSLPELADQVSVVAENGKVRIEIMDKLDRPIFERGRAVFTPDAQRILATLTGVLKKDDLRVIVEGHTDAAPYGAEGYTNWELSTDRAQAARRLMLKDGFPQKNIVMVAGFAATMPYVPSDPLDARNRRISLLLFQEPEPGQGRAGNGQQTEAAPAPEAPPPLPSANDLLEREINKIYDKATEKQF</sequence>
<dbReference type="InterPro" id="IPR050330">
    <property type="entry name" value="Bact_OuterMem_StrucFunc"/>
</dbReference>
<dbReference type="PANTHER" id="PTHR30329:SF21">
    <property type="entry name" value="LIPOPROTEIN YIAD-RELATED"/>
    <property type="match status" value="1"/>
</dbReference>
<dbReference type="PROSITE" id="PS51123">
    <property type="entry name" value="OMPA_2"/>
    <property type="match status" value="1"/>
</dbReference>
<proteinExistence type="inferred from homology"/>
<evidence type="ECO:0000256" key="6">
    <source>
        <dbReference type="ARBA" id="ARBA00023136"/>
    </source>
</evidence>
<keyword evidence="5 9" id="KW-1133">Transmembrane helix</keyword>
<dbReference type="Proteomes" id="UP000469724">
    <property type="component" value="Unassembled WGS sequence"/>
</dbReference>
<dbReference type="InterPro" id="IPR036737">
    <property type="entry name" value="OmpA-like_sf"/>
</dbReference>
<keyword evidence="4 9" id="KW-0812">Transmembrane</keyword>
<dbReference type="Gene3D" id="3.30.1330.60">
    <property type="entry name" value="OmpA-like domain"/>
    <property type="match status" value="1"/>
</dbReference>
<accession>A0A7K3NHM9</accession>
<feature type="transmembrane region" description="Helical" evidence="9">
    <location>
        <begin position="29"/>
        <end position="48"/>
    </location>
</feature>
<dbReference type="InterPro" id="IPR025713">
    <property type="entry name" value="MotB-like_N_dom"/>
</dbReference>
<evidence type="ECO:0000313" key="11">
    <source>
        <dbReference type="EMBL" id="NDY55706.1"/>
    </source>
</evidence>
<comment type="similarity">
    <text evidence="2">Belongs to the MotB family.</text>
</comment>
<keyword evidence="6 7" id="KW-0472">Membrane</keyword>
<evidence type="ECO:0000313" key="12">
    <source>
        <dbReference type="Proteomes" id="UP000469724"/>
    </source>
</evidence>
<feature type="domain" description="OmpA-like" evidence="10">
    <location>
        <begin position="152"/>
        <end position="270"/>
    </location>
</feature>
<evidence type="ECO:0000256" key="2">
    <source>
        <dbReference type="ARBA" id="ARBA00008914"/>
    </source>
</evidence>
<dbReference type="RefSeq" id="WP_163300757.1">
    <property type="nucleotide sequence ID" value="NZ_JAAGRQ010000008.1"/>
</dbReference>
<comment type="subcellular location">
    <subcellularLocation>
        <location evidence="1">Cell membrane</location>
        <topology evidence="1">Single-pass membrane protein</topology>
    </subcellularLocation>
</comment>
<evidence type="ECO:0000256" key="5">
    <source>
        <dbReference type="ARBA" id="ARBA00022989"/>
    </source>
</evidence>
<keyword evidence="3" id="KW-1003">Cell membrane</keyword>
<dbReference type="Pfam" id="PF00691">
    <property type="entry name" value="OmpA"/>
    <property type="match status" value="1"/>
</dbReference>
<evidence type="ECO:0000256" key="9">
    <source>
        <dbReference type="SAM" id="Phobius"/>
    </source>
</evidence>
<organism evidence="11 12">
    <name type="scientific">Desulfolutivibrio sulfodismutans</name>
    <dbReference type="NCBI Taxonomy" id="63561"/>
    <lineage>
        <taxon>Bacteria</taxon>
        <taxon>Pseudomonadati</taxon>
        <taxon>Thermodesulfobacteriota</taxon>
        <taxon>Desulfovibrionia</taxon>
        <taxon>Desulfovibrionales</taxon>
        <taxon>Desulfovibrionaceae</taxon>
        <taxon>Desulfolutivibrio</taxon>
    </lineage>
</organism>
<dbReference type="AlphaFoldDB" id="A0A7K3NHM9"/>
<evidence type="ECO:0000259" key="10">
    <source>
        <dbReference type="PROSITE" id="PS51123"/>
    </source>
</evidence>
<name>A0A7K3NHM9_9BACT</name>
<reference evidence="11 12" key="1">
    <citation type="submission" date="2020-02" db="EMBL/GenBank/DDBJ databases">
        <title>Comparative genomics of sulfur disproportionating microorganisms.</title>
        <authorList>
            <person name="Ward L.M."/>
            <person name="Bertran E."/>
            <person name="Johnston D.T."/>
        </authorList>
    </citation>
    <scope>NUCLEOTIDE SEQUENCE [LARGE SCALE GENOMIC DNA]</scope>
    <source>
        <strain evidence="11 12">DSM 3696</strain>
    </source>
</reference>
<dbReference type="PANTHER" id="PTHR30329">
    <property type="entry name" value="STATOR ELEMENT OF FLAGELLAR MOTOR COMPLEX"/>
    <property type="match status" value="1"/>
</dbReference>
<protein>
    <submittedName>
        <fullName evidence="11">OmpA family protein</fullName>
    </submittedName>
</protein>